<name>A0A1R2ANK6_9CILI</name>
<evidence type="ECO:0000256" key="1">
    <source>
        <dbReference type="SAM" id="SignalP"/>
    </source>
</evidence>
<gene>
    <name evidence="2" type="ORF">SteCoe_37222</name>
</gene>
<feature type="chain" id="PRO_5012774261" description="Fucolectin tachylectin-4 pentraxin-1 domain-containing protein" evidence="1">
    <location>
        <begin position="16"/>
        <end position="161"/>
    </location>
</feature>
<organism evidence="2 3">
    <name type="scientific">Stentor coeruleus</name>
    <dbReference type="NCBI Taxonomy" id="5963"/>
    <lineage>
        <taxon>Eukaryota</taxon>
        <taxon>Sar</taxon>
        <taxon>Alveolata</taxon>
        <taxon>Ciliophora</taxon>
        <taxon>Postciliodesmatophora</taxon>
        <taxon>Heterotrichea</taxon>
        <taxon>Heterotrichida</taxon>
        <taxon>Stentoridae</taxon>
        <taxon>Stentor</taxon>
    </lineage>
</organism>
<keyword evidence="3" id="KW-1185">Reference proteome</keyword>
<comment type="caution">
    <text evidence="2">The sequence shown here is derived from an EMBL/GenBank/DDBJ whole genome shotgun (WGS) entry which is preliminary data.</text>
</comment>
<proteinExistence type="predicted"/>
<evidence type="ECO:0000313" key="2">
    <source>
        <dbReference type="EMBL" id="OMJ66069.1"/>
    </source>
</evidence>
<accession>A0A1R2ANK6</accession>
<protein>
    <recommendedName>
        <fullName evidence="4">Fucolectin tachylectin-4 pentraxin-1 domain-containing protein</fullName>
    </recommendedName>
</protein>
<keyword evidence="1" id="KW-0732">Signal</keyword>
<feature type="signal peptide" evidence="1">
    <location>
        <begin position="1"/>
        <end position="15"/>
    </location>
</feature>
<dbReference type="AlphaFoldDB" id="A0A1R2ANK6"/>
<evidence type="ECO:0008006" key="4">
    <source>
        <dbReference type="Google" id="ProtNLM"/>
    </source>
</evidence>
<dbReference type="Proteomes" id="UP000187209">
    <property type="component" value="Unassembled WGS sequence"/>
</dbReference>
<reference evidence="2 3" key="1">
    <citation type="submission" date="2016-11" db="EMBL/GenBank/DDBJ databases">
        <title>The macronuclear genome of Stentor coeruleus: a giant cell with tiny introns.</title>
        <authorList>
            <person name="Slabodnick M."/>
            <person name="Ruby J.G."/>
            <person name="Reiff S.B."/>
            <person name="Swart E.C."/>
            <person name="Gosai S."/>
            <person name="Prabakaran S."/>
            <person name="Witkowska E."/>
            <person name="Larue G.E."/>
            <person name="Fisher S."/>
            <person name="Freeman R.M."/>
            <person name="Gunawardena J."/>
            <person name="Chu W."/>
            <person name="Stover N.A."/>
            <person name="Gregory B.D."/>
            <person name="Nowacki M."/>
            <person name="Derisi J."/>
            <person name="Roy S.W."/>
            <person name="Marshall W.F."/>
            <person name="Sood P."/>
        </authorList>
    </citation>
    <scope>NUCLEOTIDE SEQUENCE [LARGE SCALE GENOMIC DNA]</scope>
    <source>
        <strain evidence="2">WM001</strain>
    </source>
</reference>
<sequence>MIIAFFVQLITLSYSQSCASSSQMDFTFYFVSGTDDWLVSPYHPSGTWAPIVINPGVWISMPDAPSIWDSSGCACIEIMTITRSFFLPIVPSQVNLYVIVDDYGTATVNGKGSCSMIFNINTLCDMTSSVLLGLNELKIVVTNSGGPGGLSYKLEAYLKVA</sequence>
<evidence type="ECO:0000313" key="3">
    <source>
        <dbReference type="Proteomes" id="UP000187209"/>
    </source>
</evidence>
<dbReference type="EMBL" id="MPUH01001831">
    <property type="protein sequence ID" value="OMJ66069.1"/>
    <property type="molecule type" value="Genomic_DNA"/>
</dbReference>